<evidence type="ECO:0000256" key="1">
    <source>
        <dbReference type="SAM" id="MobiDB-lite"/>
    </source>
</evidence>
<evidence type="ECO:0000313" key="3">
    <source>
        <dbReference type="Proteomes" id="UP001465976"/>
    </source>
</evidence>
<reference evidence="2 3" key="1">
    <citation type="submission" date="2024-02" db="EMBL/GenBank/DDBJ databases">
        <title>A draft genome for the cacao thread blight pathogen Marasmius crinis-equi.</title>
        <authorList>
            <person name="Cohen S.P."/>
            <person name="Baruah I.K."/>
            <person name="Amoako-Attah I."/>
            <person name="Bukari Y."/>
            <person name="Meinhardt L.W."/>
            <person name="Bailey B.A."/>
        </authorList>
    </citation>
    <scope>NUCLEOTIDE SEQUENCE [LARGE SCALE GENOMIC DNA]</scope>
    <source>
        <strain evidence="2 3">GH-76</strain>
    </source>
</reference>
<feature type="region of interest" description="Disordered" evidence="1">
    <location>
        <begin position="295"/>
        <end position="316"/>
    </location>
</feature>
<proteinExistence type="predicted"/>
<organism evidence="2 3">
    <name type="scientific">Marasmius crinis-equi</name>
    <dbReference type="NCBI Taxonomy" id="585013"/>
    <lineage>
        <taxon>Eukaryota</taxon>
        <taxon>Fungi</taxon>
        <taxon>Dikarya</taxon>
        <taxon>Basidiomycota</taxon>
        <taxon>Agaricomycotina</taxon>
        <taxon>Agaricomycetes</taxon>
        <taxon>Agaricomycetidae</taxon>
        <taxon>Agaricales</taxon>
        <taxon>Marasmiineae</taxon>
        <taxon>Marasmiaceae</taxon>
        <taxon>Marasmius</taxon>
    </lineage>
</organism>
<comment type="caution">
    <text evidence="2">The sequence shown here is derived from an EMBL/GenBank/DDBJ whole genome shotgun (WGS) entry which is preliminary data.</text>
</comment>
<sequence length="417" mass="46761">MQPGYGLRVRTRALKIVMAHISGMNFGSLAEAVVHLNSWSKFRQHLSTVVACLQYGWKKAGGVDTEYELSLFFSTLTIKANQKTPSSDYYAAGYTAYVFHSRTEIPNPDPIILYFALIASLGSREHSRIIYDLVFPTSTSPPYVPSQLLRRLLYMRIEMDQNHMDSQGAARAIHAGLSNSISVPPSSYPDTHASRVLADAVCIMARHMTCQDINHSENSPAAITPGTSTMADERAEDALYAHGKDGEARFGIKGFPLNPNMFLDVYPTTKSPISPGNHLYWEDTVKILRGVYRFPRQPSSRNKKQQSEKDQRPGLQYPLHSVIGIKKPSRSVQALPGHNPPDQQRIICIGIPRQNDDSEWLALDLGNDHAYKSFLRVLHLYAPHSVYSSFVASLYSMSHQHSDTRTRAYSSPKEQEH</sequence>
<gene>
    <name evidence="2" type="ORF">V5O48_004556</name>
</gene>
<dbReference type="Proteomes" id="UP001465976">
    <property type="component" value="Unassembled WGS sequence"/>
</dbReference>
<name>A0ABR3FPS8_9AGAR</name>
<evidence type="ECO:0000313" key="2">
    <source>
        <dbReference type="EMBL" id="KAL0577428.1"/>
    </source>
</evidence>
<dbReference type="EMBL" id="JBAHYK010000156">
    <property type="protein sequence ID" value="KAL0577428.1"/>
    <property type="molecule type" value="Genomic_DNA"/>
</dbReference>
<protein>
    <submittedName>
        <fullName evidence="2">Uncharacterized protein</fullName>
    </submittedName>
</protein>
<keyword evidence="3" id="KW-1185">Reference proteome</keyword>
<accession>A0ABR3FPS8</accession>